<dbReference type="SMART" id="SM00382">
    <property type="entry name" value="AAA"/>
    <property type="match status" value="1"/>
</dbReference>
<dbReference type="PROSITE" id="PS50893">
    <property type="entry name" value="ABC_TRANSPORTER_2"/>
    <property type="match status" value="1"/>
</dbReference>
<dbReference type="InterPro" id="IPR017871">
    <property type="entry name" value="ABC_transporter-like_CS"/>
</dbReference>
<dbReference type="GO" id="GO:0098796">
    <property type="term" value="C:membrane protein complex"/>
    <property type="evidence" value="ECO:0007669"/>
    <property type="project" value="UniProtKB-ARBA"/>
</dbReference>
<dbReference type="GO" id="GO:0022857">
    <property type="term" value="F:transmembrane transporter activity"/>
    <property type="evidence" value="ECO:0007669"/>
    <property type="project" value="UniProtKB-ARBA"/>
</dbReference>
<evidence type="ECO:0000256" key="1">
    <source>
        <dbReference type="ARBA" id="ARBA00022448"/>
    </source>
</evidence>
<keyword evidence="1" id="KW-0813">Transport</keyword>
<dbReference type="OrthoDB" id="9809450at2"/>
<dbReference type="InterPro" id="IPR017911">
    <property type="entry name" value="MacB-like_ATP-bd"/>
</dbReference>
<proteinExistence type="predicted"/>
<dbReference type="PROSITE" id="PS00211">
    <property type="entry name" value="ABC_TRANSPORTER_1"/>
    <property type="match status" value="1"/>
</dbReference>
<keyword evidence="2" id="KW-0547">Nucleotide-binding</keyword>
<dbReference type="InterPro" id="IPR003439">
    <property type="entry name" value="ABC_transporter-like_ATP-bd"/>
</dbReference>
<dbReference type="Gene3D" id="3.40.50.300">
    <property type="entry name" value="P-loop containing nucleotide triphosphate hydrolases"/>
    <property type="match status" value="1"/>
</dbReference>
<dbReference type="InterPro" id="IPR003593">
    <property type="entry name" value="AAA+_ATPase"/>
</dbReference>
<dbReference type="GO" id="GO:0016887">
    <property type="term" value="F:ATP hydrolysis activity"/>
    <property type="evidence" value="ECO:0007669"/>
    <property type="project" value="InterPro"/>
</dbReference>
<evidence type="ECO:0000313" key="5">
    <source>
        <dbReference type="EMBL" id="QDG52751.1"/>
    </source>
</evidence>
<dbReference type="PANTHER" id="PTHR24220">
    <property type="entry name" value="IMPORT ATP-BINDING PROTEIN"/>
    <property type="match status" value="1"/>
</dbReference>
<organism evidence="5 6">
    <name type="scientific">Persicimonas caeni</name>
    <dbReference type="NCBI Taxonomy" id="2292766"/>
    <lineage>
        <taxon>Bacteria</taxon>
        <taxon>Deltaproteobacteria</taxon>
        <taxon>Bradymonadales</taxon>
        <taxon>Bradymonadaceae</taxon>
        <taxon>Persicimonas</taxon>
    </lineage>
</organism>
<keyword evidence="3 5" id="KW-0067">ATP-binding</keyword>
<evidence type="ECO:0000259" key="4">
    <source>
        <dbReference type="PROSITE" id="PS50893"/>
    </source>
</evidence>
<accession>A0A4Y6PWP1</accession>
<dbReference type="CDD" id="cd03255">
    <property type="entry name" value="ABC_MJ0796_LolCDE_FtsE"/>
    <property type="match status" value="1"/>
</dbReference>
<protein>
    <submittedName>
        <fullName evidence="5">ABC transporter ATP-binding protein</fullName>
    </submittedName>
</protein>
<dbReference type="GO" id="GO:0005886">
    <property type="term" value="C:plasma membrane"/>
    <property type="evidence" value="ECO:0007669"/>
    <property type="project" value="TreeGrafter"/>
</dbReference>
<dbReference type="FunFam" id="3.40.50.300:FF:000032">
    <property type="entry name" value="Export ABC transporter ATP-binding protein"/>
    <property type="match status" value="1"/>
</dbReference>
<dbReference type="InterPro" id="IPR027417">
    <property type="entry name" value="P-loop_NTPase"/>
</dbReference>
<dbReference type="InterPro" id="IPR015854">
    <property type="entry name" value="ABC_transpr_LolD-like"/>
</dbReference>
<sequence length="267" mass="29916">MLRRRPRRPTRRRKSKRPAVDISITDLSKHYGKGQGRTRVLRDISLSIRSGEFVSIVGTSGSGKTTLLNIMGGLDRNYEGAVRLDEHRLEELSDKELSRLRNRKFGFVFQQFNLLDHLTAGENISLPSYFGAKPDSTAPGADERARELLQKVGLGDKTAERPPQLSGGQKQRVAIARALFHQPRIIFCDEPTGSLDRKTGLQIMKIFQDLNREEQMTLVVVTHEEHIARMASRIIRLEDGVLVADEANEPVQPDELGVLSIGNEGTL</sequence>
<keyword evidence="6" id="KW-1185">Reference proteome</keyword>
<dbReference type="Pfam" id="PF00005">
    <property type="entry name" value="ABC_tran"/>
    <property type="match status" value="1"/>
</dbReference>
<evidence type="ECO:0000313" key="6">
    <source>
        <dbReference type="Proteomes" id="UP000315995"/>
    </source>
</evidence>
<accession>A0A5B8YBW8</accession>
<reference evidence="5 6" key="1">
    <citation type="submission" date="2019-06" db="EMBL/GenBank/DDBJ databases">
        <title>Persicimonas caeni gen. nov., sp. nov., a predatory bacterium isolated from solar saltern.</title>
        <authorList>
            <person name="Wang S."/>
        </authorList>
    </citation>
    <scope>NUCLEOTIDE SEQUENCE [LARGE SCALE GENOMIC DNA]</scope>
    <source>
        <strain evidence="5 6">YN101</strain>
    </source>
</reference>
<gene>
    <name evidence="5" type="ORF">FIV42_18990</name>
</gene>
<dbReference type="AlphaFoldDB" id="A0A4Y6PWP1"/>
<dbReference type="Proteomes" id="UP000315995">
    <property type="component" value="Chromosome"/>
</dbReference>
<dbReference type="SUPFAM" id="SSF52540">
    <property type="entry name" value="P-loop containing nucleoside triphosphate hydrolases"/>
    <property type="match status" value="1"/>
</dbReference>
<evidence type="ECO:0000256" key="2">
    <source>
        <dbReference type="ARBA" id="ARBA00022741"/>
    </source>
</evidence>
<dbReference type="GO" id="GO:0005524">
    <property type="term" value="F:ATP binding"/>
    <property type="evidence" value="ECO:0007669"/>
    <property type="project" value="UniProtKB-KW"/>
</dbReference>
<feature type="domain" description="ABC transporter" evidence="4">
    <location>
        <begin position="22"/>
        <end position="264"/>
    </location>
</feature>
<dbReference type="EMBL" id="CP041186">
    <property type="protein sequence ID" value="QDG52751.1"/>
    <property type="molecule type" value="Genomic_DNA"/>
</dbReference>
<name>A0A4Y6PWP1_PERCE</name>
<evidence type="ECO:0000256" key="3">
    <source>
        <dbReference type="ARBA" id="ARBA00022840"/>
    </source>
</evidence>